<dbReference type="Gene3D" id="2.120.10.30">
    <property type="entry name" value="TolB, C-terminal domain"/>
    <property type="match status" value="1"/>
</dbReference>
<dbReference type="Pfam" id="PF08450">
    <property type="entry name" value="SGL"/>
    <property type="match status" value="1"/>
</dbReference>
<dbReference type="InterPro" id="IPR005511">
    <property type="entry name" value="SMP-30"/>
</dbReference>
<evidence type="ECO:0000256" key="1">
    <source>
        <dbReference type="ARBA" id="ARBA00008853"/>
    </source>
</evidence>
<dbReference type="InterPro" id="IPR051262">
    <property type="entry name" value="SMP-30/CGR1_Lactonase"/>
</dbReference>
<keyword evidence="5" id="KW-1185">Reference proteome</keyword>
<protein>
    <submittedName>
        <fullName evidence="4">SMP-30/gluconolactonase/LRE family protein</fullName>
    </submittedName>
</protein>
<feature type="domain" description="SMP-30/Gluconolactonase/LRE-like region" evidence="3">
    <location>
        <begin position="14"/>
        <end position="269"/>
    </location>
</feature>
<evidence type="ECO:0000259" key="3">
    <source>
        <dbReference type="Pfam" id="PF08450"/>
    </source>
</evidence>
<dbReference type="EMBL" id="JAJNDB010000004">
    <property type="protein sequence ID" value="MCD2195443.1"/>
    <property type="molecule type" value="Genomic_DNA"/>
</dbReference>
<proteinExistence type="inferred from homology"/>
<name>A0ABS8PAZ8_9PSEU</name>
<sequence length="295" mass="31402">MSRDIRTVIDGLTFTECPRWHDGRLWFVDFYTARVLSVTEDGGDLRTEAEVEQQPSGLGWLPDGRLLVVSQRDQRILRREADGTLATHADLSHVVSSQLNDMVVDTTGRAWVGNFGFDLMGGAAIATTALHRVDPDGSVHLAASDLWFPNGSVVTGGGKTLLVDETLGNRVSAFDIADDGGLGRRRTWASFGPVPTETAQEKALAELSVAPDGCTLDAEGCLWIADALGGRALRVREGGEIVDEVSPGTGVFACGLGGSDGRTLYLCAAPDFLEHNRRAAREGALLATTVEVPAA</sequence>
<accession>A0ABS8PAZ8</accession>
<organism evidence="4 5">
    <name type="scientific">Actinomycetospora endophytica</name>
    <dbReference type="NCBI Taxonomy" id="2291215"/>
    <lineage>
        <taxon>Bacteria</taxon>
        <taxon>Bacillati</taxon>
        <taxon>Actinomycetota</taxon>
        <taxon>Actinomycetes</taxon>
        <taxon>Pseudonocardiales</taxon>
        <taxon>Pseudonocardiaceae</taxon>
        <taxon>Actinomycetospora</taxon>
    </lineage>
</organism>
<dbReference type="PRINTS" id="PR01790">
    <property type="entry name" value="SMP30FAMILY"/>
</dbReference>
<evidence type="ECO:0000313" key="5">
    <source>
        <dbReference type="Proteomes" id="UP001199469"/>
    </source>
</evidence>
<evidence type="ECO:0000256" key="2">
    <source>
        <dbReference type="ARBA" id="ARBA00022801"/>
    </source>
</evidence>
<dbReference type="RefSeq" id="WP_230736564.1">
    <property type="nucleotide sequence ID" value="NZ_JAJNDB010000004.1"/>
</dbReference>
<dbReference type="PANTHER" id="PTHR47572:SF4">
    <property type="entry name" value="LACTONASE DRP35"/>
    <property type="match status" value="1"/>
</dbReference>
<keyword evidence="2" id="KW-0378">Hydrolase</keyword>
<evidence type="ECO:0000313" key="4">
    <source>
        <dbReference type="EMBL" id="MCD2195443.1"/>
    </source>
</evidence>
<dbReference type="SUPFAM" id="SSF63829">
    <property type="entry name" value="Calcium-dependent phosphotriesterase"/>
    <property type="match status" value="1"/>
</dbReference>
<gene>
    <name evidence="4" type="ORF">LQ327_18900</name>
</gene>
<dbReference type="Proteomes" id="UP001199469">
    <property type="component" value="Unassembled WGS sequence"/>
</dbReference>
<dbReference type="PANTHER" id="PTHR47572">
    <property type="entry name" value="LIPOPROTEIN-RELATED"/>
    <property type="match status" value="1"/>
</dbReference>
<dbReference type="InterPro" id="IPR013658">
    <property type="entry name" value="SGL"/>
</dbReference>
<comment type="caution">
    <text evidence="4">The sequence shown here is derived from an EMBL/GenBank/DDBJ whole genome shotgun (WGS) entry which is preliminary data.</text>
</comment>
<comment type="similarity">
    <text evidence="1">Belongs to the SMP-30/CGR1 family.</text>
</comment>
<reference evidence="4 5" key="1">
    <citation type="submission" date="2021-11" db="EMBL/GenBank/DDBJ databases">
        <title>Draft genome sequence of Actinomycetospora sp. SF1 isolated from the rhizosphere soil.</title>
        <authorList>
            <person name="Duangmal K."/>
            <person name="Chantavorakit T."/>
        </authorList>
    </citation>
    <scope>NUCLEOTIDE SEQUENCE [LARGE SCALE GENOMIC DNA]</scope>
    <source>
        <strain evidence="4 5">TBRC 5722</strain>
    </source>
</reference>
<dbReference type="InterPro" id="IPR011042">
    <property type="entry name" value="6-blade_b-propeller_TolB-like"/>
</dbReference>